<keyword evidence="6 13" id="KW-0812">Transmembrane</keyword>
<comment type="catalytic activity">
    <reaction evidence="1 13">
        <text>2 a ubiquinol + O2 = 2 a ubiquinone + 2 H2O</text>
        <dbReference type="Rhea" id="RHEA:30255"/>
        <dbReference type="Rhea" id="RHEA-COMP:9565"/>
        <dbReference type="Rhea" id="RHEA-COMP:9566"/>
        <dbReference type="ChEBI" id="CHEBI:15377"/>
        <dbReference type="ChEBI" id="CHEBI:15379"/>
        <dbReference type="ChEBI" id="CHEBI:16389"/>
        <dbReference type="ChEBI" id="CHEBI:17976"/>
        <dbReference type="EC" id="1.10.3.11"/>
    </reaction>
</comment>
<evidence type="ECO:0000256" key="3">
    <source>
        <dbReference type="ARBA" id="ARBA00008388"/>
    </source>
</evidence>
<keyword evidence="10 13" id="KW-0560">Oxidoreductase</keyword>
<evidence type="ECO:0000256" key="12">
    <source>
        <dbReference type="ARBA" id="ARBA00023136"/>
    </source>
</evidence>
<comment type="cofactor">
    <cofactor evidence="13">
        <name>Fe cation</name>
        <dbReference type="ChEBI" id="CHEBI:24875"/>
    </cofactor>
    <text evidence="13">Binds 2 iron ions per subunit.</text>
</comment>
<accession>A0ABS8SX04</accession>
<comment type="subcellular location">
    <subcellularLocation>
        <location evidence="2">Membrane</location>
    </subcellularLocation>
</comment>
<evidence type="ECO:0000256" key="2">
    <source>
        <dbReference type="ARBA" id="ARBA00004370"/>
    </source>
</evidence>
<keyword evidence="16" id="KW-1185">Reference proteome</keyword>
<dbReference type="InterPro" id="IPR038659">
    <property type="entry name" value="AOX_sf"/>
</dbReference>
<evidence type="ECO:0000256" key="14">
    <source>
        <dbReference type="SAM" id="MobiDB-lite"/>
    </source>
</evidence>
<dbReference type="InterPro" id="IPR002680">
    <property type="entry name" value="AOX"/>
</dbReference>
<keyword evidence="11 13" id="KW-0408">Iron</keyword>
<evidence type="ECO:0000256" key="5">
    <source>
        <dbReference type="ARBA" id="ARBA00022660"/>
    </source>
</evidence>
<evidence type="ECO:0000256" key="9">
    <source>
        <dbReference type="ARBA" id="ARBA00022989"/>
    </source>
</evidence>
<name>A0ABS8SX04_DATST</name>
<protein>
    <recommendedName>
        <fullName evidence="13">Ubiquinol oxidase</fullName>
        <ecNumber evidence="13">1.10.3.11</ecNumber>
    </recommendedName>
</protein>
<feature type="region of interest" description="Disordered" evidence="14">
    <location>
        <begin position="1"/>
        <end position="26"/>
    </location>
</feature>
<keyword evidence="4" id="KW-0813">Transport</keyword>
<dbReference type="PANTHER" id="PTHR31803">
    <property type="entry name" value="ALTERNATIVE OXIDASE"/>
    <property type="match status" value="1"/>
</dbReference>
<proteinExistence type="inferred from homology"/>
<organism evidence="15 16">
    <name type="scientific">Datura stramonium</name>
    <name type="common">Jimsonweed</name>
    <name type="synonym">Common thornapple</name>
    <dbReference type="NCBI Taxonomy" id="4076"/>
    <lineage>
        <taxon>Eukaryota</taxon>
        <taxon>Viridiplantae</taxon>
        <taxon>Streptophyta</taxon>
        <taxon>Embryophyta</taxon>
        <taxon>Tracheophyta</taxon>
        <taxon>Spermatophyta</taxon>
        <taxon>Magnoliopsida</taxon>
        <taxon>eudicotyledons</taxon>
        <taxon>Gunneridae</taxon>
        <taxon>Pentapetalae</taxon>
        <taxon>asterids</taxon>
        <taxon>lamiids</taxon>
        <taxon>Solanales</taxon>
        <taxon>Solanaceae</taxon>
        <taxon>Solanoideae</taxon>
        <taxon>Datureae</taxon>
        <taxon>Datura</taxon>
    </lineage>
</organism>
<dbReference type="Gene3D" id="1.20.1260.140">
    <property type="entry name" value="Alternative oxidase"/>
    <property type="match status" value="1"/>
</dbReference>
<evidence type="ECO:0000256" key="13">
    <source>
        <dbReference type="RuleBase" id="RU003779"/>
    </source>
</evidence>
<evidence type="ECO:0000256" key="11">
    <source>
        <dbReference type="ARBA" id="ARBA00023004"/>
    </source>
</evidence>
<keyword evidence="7 13" id="KW-0479">Metal-binding</keyword>
<evidence type="ECO:0000256" key="7">
    <source>
        <dbReference type="ARBA" id="ARBA00022723"/>
    </source>
</evidence>
<gene>
    <name evidence="15" type="ORF">HAX54_050856</name>
</gene>
<keyword evidence="5 13" id="KW-0679">Respiratory chain</keyword>
<comment type="caution">
    <text evidence="15">The sequence shown here is derived from an EMBL/GenBank/DDBJ whole genome shotgun (WGS) entry which is preliminary data.</text>
</comment>
<evidence type="ECO:0000256" key="6">
    <source>
        <dbReference type="ARBA" id="ARBA00022692"/>
    </source>
</evidence>
<evidence type="ECO:0000313" key="15">
    <source>
        <dbReference type="EMBL" id="MCD7463557.1"/>
    </source>
</evidence>
<keyword evidence="12 13" id="KW-0472">Membrane</keyword>
<keyword evidence="9" id="KW-1133">Transmembrane helix</keyword>
<evidence type="ECO:0000256" key="1">
    <source>
        <dbReference type="ARBA" id="ARBA00001192"/>
    </source>
</evidence>
<dbReference type="Pfam" id="PF01786">
    <property type="entry name" value="AOX"/>
    <property type="match status" value="1"/>
</dbReference>
<sequence length="163" mass="18378">MAHVPCHGTRNRCSRARDGRQDAPPLQVPPAIRTQWLMEKKPRTSGCIPSRSSLCNPRHILQCLFGVPKIDSSDCWVFGGRSGEFVCIEFLVDIEKGPFENLLAPAIDIDYWRLPADSTLKDVVTVIRADEAHHRYLNHFASVRFSSLLILARTVDPRGLVFL</sequence>
<comment type="similarity">
    <text evidence="3 13">Belongs to the alternative oxidase family.</text>
</comment>
<evidence type="ECO:0000256" key="10">
    <source>
        <dbReference type="ARBA" id="ARBA00023002"/>
    </source>
</evidence>
<dbReference type="PANTHER" id="PTHR31803:SF7">
    <property type="entry name" value="UBIQUINOL OXIDASE 3, MITOCHONDRIAL"/>
    <property type="match status" value="1"/>
</dbReference>
<keyword evidence="8 13" id="KW-0249">Electron transport</keyword>
<evidence type="ECO:0000313" key="16">
    <source>
        <dbReference type="Proteomes" id="UP000823775"/>
    </source>
</evidence>
<dbReference type="EC" id="1.10.3.11" evidence="13"/>
<dbReference type="EMBL" id="JACEIK010000896">
    <property type="protein sequence ID" value="MCD7463557.1"/>
    <property type="molecule type" value="Genomic_DNA"/>
</dbReference>
<evidence type="ECO:0000256" key="8">
    <source>
        <dbReference type="ARBA" id="ARBA00022982"/>
    </source>
</evidence>
<reference evidence="15 16" key="1">
    <citation type="journal article" date="2021" name="BMC Genomics">
        <title>Datura genome reveals duplications of psychoactive alkaloid biosynthetic genes and high mutation rate following tissue culture.</title>
        <authorList>
            <person name="Rajewski A."/>
            <person name="Carter-House D."/>
            <person name="Stajich J."/>
            <person name="Litt A."/>
        </authorList>
    </citation>
    <scope>NUCLEOTIDE SEQUENCE [LARGE SCALE GENOMIC DNA]</scope>
    <source>
        <strain evidence="15">AR-01</strain>
    </source>
</reference>
<dbReference type="Proteomes" id="UP000823775">
    <property type="component" value="Unassembled WGS sequence"/>
</dbReference>
<evidence type="ECO:0000256" key="4">
    <source>
        <dbReference type="ARBA" id="ARBA00022448"/>
    </source>
</evidence>